<name>A0A8W7PUH5_ANOCL</name>
<dbReference type="Proteomes" id="UP000075882">
    <property type="component" value="Unassembled WGS sequence"/>
</dbReference>
<dbReference type="EnsemblMetazoa" id="ACOM038084-RA">
    <property type="protein sequence ID" value="ACOM038084-PA.1"/>
    <property type="gene ID" value="ACOM038084"/>
</dbReference>
<feature type="compositionally biased region" description="Polar residues" evidence="1">
    <location>
        <begin position="52"/>
        <end position="66"/>
    </location>
</feature>
<evidence type="ECO:0000256" key="1">
    <source>
        <dbReference type="SAM" id="MobiDB-lite"/>
    </source>
</evidence>
<protein>
    <submittedName>
        <fullName evidence="2">Uncharacterized protein</fullName>
    </submittedName>
</protein>
<sequence length="112" mass="11795">MSGEHSACSPNRIILTPADTQLLPVLQASQSITMPSKSTDRRANVFVRDPSAGSSSARNRTNPCSATSMLPLSWAARGSIFPGRMPPPFGGPEVGVPLPLPPRLVVGDEDES</sequence>
<accession>A0A8W7PUH5</accession>
<reference evidence="2" key="1">
    <citation type="submission" date="2022-08" db="UniProtKB">
        <authorList>
            <consortium name="EnsemblMetazoa"/>
        </authorList>
    </citation>
    <scope>IDENTIFICATION</scope>
</reference>
<feature type="region of interest" description="Disordered" evidence="1">
    <location>
        <begin position="92"/>
        <end position="112"/>
    </location>
</feature>
<evidence type="ECO:0000313" key="2">
    <source>
        <dbReference type="EnsemblMetazoa" id="ACOM038084-PA.1"/>
    </source>
</evidence>
<proteinExistence type="predicted"/>
<feature type="region of interest" description="Disordered" evidence="1">
    <location>
        <begin position="46"/>
        <end position="66"/>
    </location>
</feature>
<organism evidence="2">
    <name type="scientific">Anopheles coluzzii</name>
    <name type="common">African malaria mosquito</name>
    <dbReference type="NCBI Taxonomy" id="1518534"/>
    <lineage>
        <taxon>Eukaryota</taxon>
        <taxon>Metazoa</taxon>
        <taxon>Ecdysozoa</taxon>
        <taxon>Arthropoda</taxon>
        <taxon>Hexapoda</taxon>
        <taxon>Insecta</taxon>
        <taxon>Pterygota</taxon>
        <taxon>Neoptera</taxon>
        <taxon>Endopterygota</taxon>
        <taxon>Diptera</taxon>
        <taxon>Nematocera</taxon>
        <taxon>Culicoidea</taxon>
        <taxon>Culicidae</taxon>
        <taxon>Anophelinae</taxon>
        <taxon>Anopheles</taxon>
    </lineage>
</organism>
<dbReference type="AlphaFoldDB" id="A0A8W7PUH5"/>